<protein>
    <submittedName>
        <fullName evidence="2">Uncharacterized protein</fullName>
    </submittedName>
</protein>
<feature type="compositionally biased region" description="Polar residues" evidence="1">
    <location>
        <begin position="9"/>
        <end position="22"/>
    </location>
</feature>
<evidence type="ECO:0000313" key="2">
    <source>
        <dbReference type="EMBL" id="GMH30398.1"/>
    </source>
</evidence>
<comment type="caution">
    <text evidence="2">The sequence shown here is derived from an EMBL/GenBank/DDBJ whole genome shotgun (WGS) entry which is preliminary data.</text>
</comment>
<sequence>MAEAGVATASATWKGTSEQSSHAYFSTHKAKAAFSSRTQQQGEQCDPPSCRQWILQQHQDNTWTTMAAMNNLHRGETAGLHHQEHHYLSSFTQQQLPASVKATGQDQ</sequence>
<proteinExistence type="predicted"/>
<evidence type="ECO:0000256" key="1">
    <source>
        <dbReference type="SAM" id="MobiDB-lite"/>
    </source>
</evidence>
<keyword evidence="3" id="KW-1185">Reference proteome</keyword>
<evidence type="ECO:0000313" key="3">
    <source>
        <dbReference type="Proteomes" id="UP001279734"/>
    </source>
</evidence>
<dbReference type="Proteomes" id="UP001279734">
    <property type="component" value="Unassembled WGS sequence"/>
</dbReference>
<dbReference type="EMBL" id="BSYO01000038">
    <property type="protein sequence ID" value="GMH30398.1"/>
    <property type="molecule type" value="Genomic_DNA"/>
</dbReference>
<feature type="region of interest" description="Disordered" evidence="1">
    <location>
        <begin position="76"/>
        <end position="107"/>
    </location>
</feature>
<dbReference type="AlphaFoldDB" id="A0AAD3TK26"/>
<reference evidence="2" key="1">
    <citation type="submission" date="2023-05" db="EMBL/GenBank/DDBJ databases">
        <title>Nepenthes gracilis genome sequencing.</title>
        <authorList>
            <person name="Fukushima K."/>
        </authorList>
    </citation>
    <scope>NUCLEOTIDE SEQUENCE</scope>
    <source>
        <strain evidence="2">SING2019-196</strain>
    </source>
</reference>
<organism evidence="2 3">
    <name type="scientific">Nepenthes gracilis</name>
    <name type="common">Slender pitcher plant</name>
    <dbReference type="NCBI Taxonomy" id="150966"/>
    <lineage>
        <taxon>Eukaryota</taxon>
        <taxon>Viridiplantae</taxon>
        <taxon>Streptophyta</taxon>
        <taxon>Embryophyta</taxon>
        <taxon>Tracheophyta</taxon>
        <taxon>Spermatophyta</taxon>
        <taxon>Magnoliopsida</taxon>
        <taxon>eudicotyledons</taxon>
        <taxon>Gunneridae</taxon>
        <taxon>Pentapetalae</taxon>
        <taxon>Caryophyllales</taxon>
        <taxon>Nepenthaceae</taxon>
        <taxon>Nepenthes</taxon>
    </lineage>
</organism>
<gene>
    <name evidence="2" type="ORF">Nepgr_032241</name>
</gene>
<feature type="compositionally biased region" description="Polar residues" evidence="1">
    <location>
        <begin position="89"/>
        <end position="107"/>
    </location>
</feature>
<feature type="region of interest" description="Disordered" evidence="1">
    <location>
        <begin position="1"/>
        <end position="22"/>
    </location>
</feature>
<feature type="compositionally biased region" description="Basic and acidic residues" evidence="1">
    <location>
        <begin position="76"/>
        <end position="87"/>
    </location>
</feature>
<accession>A0AAD3TK26</accession>
<name>A0AAD3TK26_NEPGR</name>